<evidence type="ECO:0000256" key="1">
    <source>
        <dbReference type="SAM" id="SignalP"/>
    </source>
</evidence>
<dbReference type="AlphaFoldDB" id="A0A6A5QCV3"/>
<dbReference type="OrthoDB" id="42525at2759"/>
<reference evidence="2" key="1">
    <citation type="journal article" date="2020" name="Stud. Mycol.">
        <title>101 Dothideomycetes genomes: a test case for predicting lifestyles and emergence of pathogens.</title>
        <authorList>
            <person name="Haridas S."/>
            <person name="Albert R."/>
            <person name="Binder M."/>
            <person name="Bloem J."/>
            <person name="Labutti K."/>
            <person name="Salamov A."/>
            <person name="Andreopoulos B."/>
            <person name="Baker S."/>
            <person name="Barry K."/>
            <person name="Bills G."/>
            <person name="Bluhm B."/>
            <person name="Cannon C."/>
            <person name="Castanera R."/>
            <person name="Culley D."/>
            <person name="Daum C."/>
            <person name="Ezra D."/>
            <person name="Gonzalez J."/>
            <person name="Henrissat B."/>
            <person name="Kuo A."/>
            <person name="Liang C."/>
            <person name="Lipzen A."/>
            <person name="Lutzoni F."/>
            <person name="Magnuson J."/>
            <person name="Mondo S."/>
            <person name="Nolan M."/>
            <person name="Ohm R."/>
            <person name="Pangilinan J."/>
            <person name="Park H.-J."/>
            <person name="Ramirez L."/>
            <person name="Alfaro M."/>
            <person name="Sun H."/>
            <person name="Tritt A."/>
            <person name="Yoshinaga Y."/>
            <person name="Zwiers L.-H."/>
            <person name="Turgeon B."/>
            <person name="Goodwin S."/>
            <person name="Spatafora J."/>
            <person name="Crous P."/>
            <person name="Grigoriev I."/>
        </authorList>
    </citation>
    <scope>NUCLEOTIDE SEQUENCE</scope>
    <source>
        <strain evidence="2">HMLAC05119</strain>
    </source>
</reference>
<name>A0A6A5QCV3_AMPQU</name>
<protein>
    <submittedName>
        <fullName evidence="2">Uncharacterized protein</fullName>
    </submittedName>
</protein>
<feature type="chain" id="PRO_5025575035" evidence="1">
    <location>
        <begin position="26"/>
        <end position="239"/>
    </location>
</feature>
<proteinExistence type="predicted"/>
<gene>
    <name evidence="2" type="ORF">BDU57DRAFT_523111</name>
</gene>
<dbReference type="EMBL" id="ML979140">
    <property type="protein sequence ID" value="KAF1912688.1"/>
    <property type="molecule type" value="Genomic_DNA"/>
</dbReference>
<sequence length="239" mass="26465">MFFTTTIKLTTLLQSLLILANMSAASNTTTTTIPPFTLSAPTGTDIWRKPPSHNTFNAPTHPSHLPVYTLKSFHRAKLTFALPPASQLRQYDQAGLLLHFTKPGLADNQTKWIKTGIEFYYGKPYVATVGCDAWADWSLTPDPSFESHSSSDARPAATIEAKREEDGLGKSLWVYLIVKDGTGKEVERRPLREVNWAFAEEEGWSVGIGGYVCRPTEEGGEEELTAEFGEGVEIEVLKE</sequence>
<evidence type="ECO:0000313" key="2">
    <source>
        <dbReference type="EMBL" id="KAF1912688.1"/>
    </source>
</evidence>
<dbReference type="Gene3D" id="2.60.120.200">
    <property type="match status" value="1"/>
</dbReference>
<accession>A0A6A5QCV3</accession>
<dbReference type="InterPro" id="IPR009784">
    <property type="entry name" value="DUF1349"/>
</dbReference>
<dbReference type="PANTHER" id="PTHR35332:SF2">
    <property type="entry name" value="REGULATION OF ENOLASE PROTEIN 1"/>
    <property type="match status" value="1"/>
</dbReference>
<keyword evidence="1" id="KW-0732">Signal</keyword>
<dbReference type="Pfam" id="PF07081">
    <property type="entry name" value="DUF1349"/>
    <property type="match status" value="1"/>
</dbReference>
<feature type="signal peptide" evidence="1">
    <location>
        <begin position="1"/>
        <end position="25"/>
    </location>
</feature>
<organism evidence="2 3">
    <name type="scientific">Ampelomyces quisqualis</name>
    <name type="common">Powdery mildew agent</name>
    <dbReference type="NCBI Taxonomy" id="50730"/>
    <lineage>
        <taxon>Eukaryota</taxon>
        <taxon>Fungi</taxon>
        <taxon>Dikarya</taxon>
        <taxon>Ascomycota</taxon>
        <taxon>Pezizomycotina</taxon>
        <taxon>Dothideomycetes</taxon>
        <taxon>Pleosporomycetidae</taxon>
        <taxon>Pleosporales</taxon>
        <taxon>Pleosporineae</taxon>
        <taxon>Phaeosphaeriaceae</taxon>
        <taxon>Ampelomyces</taxon>
    </lineage>
</organism>
<keyword evidence="3" id="KW-1185">Reference proteome</keyword>
<evidence type="ECO:0000313" key="3">
    <source>
        <dbReference type="Proteomes" id="UP000800096"/>
    </source>
</evidence>
<dbReference type="PANTHER" id="PTHR35332">
    <property type="entry name" value="REGULATION OF ENOLASE PROTEIN 1"/>
    <property type="match status" value="1"/>
</dbReference>
<dbReference type="Proteomes" id="UP000800096">
    <property type="component" value="Unassembled WGS sequence"/>
</dbReference>